<keyword evidence="3" id="KW-1185">Reference proteome</keyword>
<organism evidence="2 3">
    <name type="scientific">Serratia ficaria</name>
    <dbReference type="NCBI Taxonomy" id="61651"/>
    <lineage>
        <taxon>Bacteria</taxon>
        <taxon>Pseudomonadati</taxon>
        <taxon>Pseudomonadota</taxon>
        <taxon>Gammaproteobacteria</taxon>
        <taxon>Enterobacterales</taxon>
        <taxon>Yersiniaceae</taxon>
        <taxon>Serratia</taxon>
    </lineage>
</organism>
<sequence length="53" mass="5275">MSASWLSAGLLVLGALLGSLGAHLQCNPLLAVAGVMLLAGMVTSGFTECESGR</sequence>
<accession>A0A240BUC3</accession>
<dbReference type="AlphaFoldDB" id="A0A240BUC3"/>
<keyword evidence="1" id="KW-1133">Transmembrane helix</keyword>
<evidence type="ECO:0000313" key="3">
    <source>
        <dbReference type="Proteomes" id="UP000215134"/>
    </source>
</evidence>
<dbReference type="Proteomes" id="UP000215134">
    <property type="component" value="Chromosome 1"/>
</dbReference>
<protein>
    <submittedName>
        <fullName evidence="2">Uncharacterized protein</fullName>
    </submittedName>
</protein>
<evidence type="ECO:0000313" key="2">
    <source>
        <dbReference type="EMBL" id="SNV99314.1"/>
    </source>
</evidence>
<feature type="transmembrane region" description="Helical" evidence="1">
    <location>
        <begin position="31"/>
        <end position="49"/>
    </location>
</feature>
<reference evidence="2 3" key="1">
    <citation type="submission" date="2017-06" db="EMBL/GenBank/DDBJ databases">
        <authorList>
            <consortium name="Pathogen Informatics"/>
        </authorList>
    </citation>
    <scope>NUCLEOTIDE SEQUENCE [LARGE SCALE GENOMIC DNA]</scope>
    <source>
        <strain evidence="2 3">NCTC12148</strain>
    </source>
</reference>
<gene>
    <name evidence="2" type="ORF">SAMEA4384070_01916</name>
</gene>
<keyword evidence="1" id="KW-0812">Transmembrane</keyword>
<proteinExistence type="predicted"/>
<dbReference type="RefSeq" id="WP_061798314.1">
    <property type="nucleotide sequence ID" value="NZ_CABITV010000002.1"/>
</dbReference>
<dbReference type="EMBL" id="LT906479">
    <property type="protein sequence ID" value="SNV99314.1"/>
    <property type="molecule type" value="Genomic_DNA"/>
</dbReference>
<dbReference type="KEGG" id="sfj:SAMEA4384070_1916"/>
<keyword evidence="1" id="KW-0472">Membrane</keyword>
<dbReference type="GeneID" id="75027081"/>
<name>A0A240BUC3_SERFI</name>
<evidence type="ECO:0000256" key="1">
    <source>
        <dbReference type="SAM" id="Phobius"/>
    </source>
</evidence>